<dbReference type="Pfam" id="PF13575">
    <property type="entry name" value="DUF4135"/>
    <property type="match status" value="1"/>
</dbReference>
<gene>
    <name evidence="3" type="ORF">KCH_45520</name>
</gene>
<keyword evidence="4" id="KW-1185">Reference proteome</keyword>
<evidence type="ECO:0000256" key="1">
    <source>
        <dbReference type="SAM" id="MobiDB-lite"/>
    </source>
</evidence>
<feature type="compositionally biased region" description="Low complexity" evidence="1">
    <location>
        <begin position="789"/>
        <end position="798"/>
    </location>
</feature>
<name>A0A066YQS6_9ACTN</name>
<protein>
    <recommendedName>
        <fullName evidence="2">Lantibiotic biosynthesis protein dehydration domain-containing protein</fullName>
    </recommendedName>
</protein>
<dbReference type="EMBL" id="JNBY01000094">
    <property type="protein sequence ID" value="KDN83903.1"/>
    <property type="molecule type" value="Genomic_DNA"/>
</dbReference>
<proteinExistence type="predicted"/>
<feature type="domain" description="Lantibiotic biosynthesis protein dehydration" evidence="2">
    <location>
        <begin position="227"/>
        <end position="608"/>
    </location>
</feature>
<dbReference type="RefSeq" id="WP_035865254.1">
    <property type="nucleotide sequence ID" value="NZ_KK853997.1"/>
</dbReference>
<evidence type="ECO:0000313" key="3">
    <source>
        <dbReference type="EMBL" id="KDN83903.1"/>
    </source>
</evidence>
<dbReference type="PATRIC" id="fig|1348663.4.peg.4393"/>
<organism evidence="3 4">
    <name type="scientific">Kitasatospora cheerisanensis KCTC 2395</name>
    <dbReference type="NCBI Taxonomy" id="1348663"/>
    <lineage>
        <taxon>Bacteria</taxon>
        <taxon>Bacillati</taxon>
        <taxon>Actinomycetota</taxon>
        <taxon>Actinomycetes</taxon>
        <taxon>Kitasatosporales</taxon>
        <taxon>Streptomycetaceae</taxon>
        <taxon>Kitasatospora</taxon>
    </lineage>
</organism>
<evidence type="ECO:0000259" key="2">
    <source>
        <dbReference type="Pfam" id="PF13575"/>
    </source>
</evidence>
<dbReference type="Proteomes" id="UP000027178">
    <property type="component" value="Unassembled WGS sequence"/>
</dbReference>
<sequence length="798" mass="85203">MSLDVQTWLRTAGSPGDPNPANALLPGLPGADERLHAVIAAAASFEERAAARPDGQALFTPDPDEDRRSRAAAVETWLRRAAGDQRSAGVLLDHLAETGRPLGEGLRRVRLTDPARLPSWAYPLAVFLRAQSAAPATGPGAIAAGFRAAADALLPTGPGTVLGVAVTAKGRADVTGTLTGRLVEVANLTLCQEFQLATGRPRATSWDADGGPDASTAGWLSRLERLPALAYLIGTVCRQWQEMYTEMFARLAADRAGLVAEMWGGADPGALDSVHGDAGDRHAQGRSVALLRFESGAGVVYKPKDMRHATAFLGLVERLNRELSLDLPLRTVLVRSDRGDDGHAASLSTDCSGDYGWEELVPARACDDPAGFARFYRRLGMTIRLVQLLEGRDLWADNLLADGEYPVLIDLECLLYPRVQNPPVLKEAQHALLDELETTVVRTAMAFQAWTPAGRTDALDIGCLSRVGSLEVVPGVPALPITAYRPVHDGQPADPWQYTAEVVDGYREMHAALHRLRGELADPGGPLSGFRGVWVRYIWRHTWDGYKILRASTSPLALDDGATRETVIAGALRGAVTARSGDADRGDLLEVVLAELDSFRTLDIPFFRSLTTSSSVFTADGREIPGHFRSTGWQRLQQRVAELDGFDLDTHVAVLSGCIDAARAGTEEPPPGPRSRCRPPNSPAPASCWPRPWRSATGSWRPGAAPAGSPRAGTRAPACARSRCSARTSPPAPSASPCCSPNSGPPPANRASTAPPTACWPRPPRSSTRGSRRRSRSPPTPGWPPARPSPAASSAPAR</sequence>
<dbReference type="eggNOG" id="COG4403">
    <property type="taxonomic scope" value="Bacteria"/>
</dbReference>
<feature type="compositionally biased region" description="Low complexity" evidence="1">
    <location>
        <begin position="701"/>
        <end position="742"/>
    </location>
</feature>
<comment type="caution">
    <text evidence="3">The sequence shown here is derived from an EMBL/GenBank/DDBJ whole genome shotgun (WGS) entry which is preliminary data.</text>
</comment>
<evidence type="ECO:0000313" key="4">
    <source>
        <dbReference type="Proteomes" id="UP000027178"/>
    </source>
</evidence>
<dbReference type="OrthoDB" id="9148343at2"/>
<feature type="compositionally biased region" description="Pro residues" evidence="1">
    <location>
        <begin position="778"/>
        <end position="788"/>
    </location>
</feature>
<dbReference type="InterPro" id="IPR025410">
    <property type="entry name" value="Lant_dehyd"/>
</dbReference>
<accession>A0A066YQS6</accession>
<reference evidence="3 4" key="1">
    <citation type="submission" date="2014-05" db="EMBL/GenBank/DDBJ databases">
        <title>Draft Genome Sequence of Kitasatospora cheerisanensis KCTC 2395.</title>
        <authorList>
            <person name="Nam D.H."/>
        </authorList>
    </citation>
    <scope>NUCLEOTIDE SEQUENCE [LARGE SCALE GENOMIC DNA]</scope>
    <source>
        <strain evidence="3 4">KCTC 2395</strain>
    </source>
</reference>
<dbReference type="HOGENOM" id="CLU_352245_0_0_11"/>
<dbReference type="AlphaFoldDB" id="A0A066YQS6"/>
<feature type="region of interest" description="Disordered" evidence="1">
    <location>
        <begin position="664"/>
        <end position="798"/>
    </location>
</feature>